<evidence type="ECO:0000313" key="2">
    <source>
        <dbReference type="Proteomes" id="UP000054272"/>
    </source>
</evidence>
<evidence type="ECO:0000313" key="1">
    <source>
        <dbReference type="EMBL" id="KIR77459.1"/>
    </source>
</evidence>
<proteinExistence type="predicted"/>
<reference evidence="1 2" key="1">
    <citation type="submission" date="2015-01" db="EMBL/GenBank/DDBJ databases">
        <title>The Genome Sequence of Cryptococcus gattii EJB2.</title>
        <authorList>
            <consortium name="The Broad Institute Genomics Platform"/>
            <person name="Cuomo C."/>
            <person name="Litvintseva A."/>
            <person name="Chen Y."/>
            <person name="Heitman J."/>
            <person name="Sun S."/>
            <person name="Springer D."/>
            <person name="Dromer F."/>
            <person name="Young S."/>
            <person name="Zeng Q."/>
            <person name="Gargeya S."/>
            <person name="Abouelleil A."/>
            <person name="Alvarado L."/>
            <person name="Chapman S.B."/>
            <person name="Gainer-Dewar J."/>
            <person name="Goldberg J."/>
            <person name="Griggs A."/>
            <person name="Gujja S."/>
            <person name="Hansen M."/>
            <person name="Howarth C."/>
            <person name="Imamovic A."/>
            <person name="Larimer J."/>
            <person name="Murphy C."/>
            <person name="Naylor J."/>
            <person name="Pearson M."/>
            <person name="Priest M."/>
            <person name="Roberts A."/>
            <person name="Saif S."/>
            <person name="Shea T."/>
            <person name="Sykes S."/>
            <person name="Wortman J."/>
            <person name="Nusbaum C."/>
            <person name="Birren B."/>
        </authorList>
    </citation>
    <scope>NUCLEOTIDE SEQUENCE [LARGE SCALE GENOMIC DNA]</scope>
    <source>
        <strain evidence="1 2">EJB2</strain>
    </source>
</reference>
<sequence length="122" mass="13528">MILRNGLLFVAQDVKAALPHGLMTETRLINSSAIHHDLLDLPDLLLFHLIKCALCGETLPRQLFIADGKLHDACMECRRTIPPSRIPFTGDVDALAIAQHSIDSIKTFHSECKKITVDTCIN</sequence>
<gene>
    <name evidence="1" type="ORF">I306_05653</name>
</gene>
<protein>
    <submittedName>
        <fullName evidence="1">Uncharacterized protein</fullName>
    </submittedName>
</protein>
<name>A0ABR5BP72_9TREE</name>
<dbReference type="EMBL" id="KN848752">
    <property type="protein sequence ID" value="KIR77459.1"/>
    <property type="molecule type" value="Genomic_DNA"/>
</dbReference>
<dbReference type="Proteomes" id="UP000054272">
    <property type="component" value="Unassembled WGS sequence"/>
</dbReference>
<accession>A0ABR5BP72</accession>
<organism evidence="1 2">
    <name type="scientific">Cryptococcus gattii EJB2</name>
    <dbReference type="NCBI Taxonomy" id="1296103"/>
    <lineage>
        <taxon>Eukaryota</taxon>
        <taxon>Fungi</taxon>
        <taxon>Dikarya</taxon>
        <taxon>Basidiomycota</taxon>
        <taxon>Agaricomycotina</taxon>
        <taxon>Tremellomycetes</taxon>
        <taxon>Tremellales</taxon>
        <taxon>Cryptococcaceae</taxon>
        <taxon>Cryptococcus</taxon>
        <taxon>Cryptococcus gattii species complex</taxon>
    </lineage>
</organism>
<keyword evidence="2" id="KW-1185">Reference proteome</keyword>